<feature type="transmembrane region" description="Helical" evidence="1">
    <location>
        <begin position="78"/>
        <end position="97"/>
    </location>
</feature>
<feature type="transmembrane region" description="Helical" evidence="1">
    <location>
        <begin position="103"/>
        <end position="120"/>
    </location>
</feature>
<keyword evidence="1" id="KW-0472">Membrane</keyword>
<gene>
    <name evidence="2" type="ORF">AF331_16910</name>
</gene>
<evidence type="ECO:0000313" key="3">
    <source>
        <dbReference type="Proteomes" id="UP000037405"/>
    </source>
</evidence>
<evidence type="ECO:0000256" key="1">
    <source>
        <dbReference type="SAM" id="Phobius"/>
    </source>
</evidence>
<dbReference type="OrthoDB" id="2469007at2"/>
<proteinExistence type="predicted"/>
<dbReference type="Proteomes" id="UP000037405">
    <property type="component" value="Unassembled WGS sequence"/>
</dbReference>
<accession>A0A0M0G2K3</accession>
<feature type="transmembrane region" description="Helical" evidence="1">
    <location>
        <begin position="47"/>
        <end position="66"/>
    </location>
</feature>
<dbReference type="AlphaFoldDB" id="A0A0M0G2K3"/>
<comment type="caution">
    <text evidence="2">The sequence shown here is derived from an EMBL/GenBank/DDBJ whole genome shotgun (WGS) entry which is preliminary data.</text>
</comment>
<protein>
    <submittedName>
        <fullName evidence="2">Membrane protein</fullName>
    </submittedName>
</protein>
<feature type="transmembrane region" description="Helical" evidence="1">
    <location>
        <begin position="7"/>
        <end position="27"/>
    </location>
</feature>
<dbReference type="PATRIC" id="fig|189381.12.peg.4380"/>
<organism evidence="2 3">
    <name type="scientific">Rossellomorea marisflavi</name>
    <dbReference type="NCBI Taxonomy" id="189381"/>
    <lineage>
        <taxon>Bacteria</taxon>
        <taxon>Bacillati</taxon>
        <taxon>Bacillota</taxon>
        <taxon>Bacilli</taxon>
        <taxon>Bacillales</taxon>
        <taxon>Bacillaceae</taxon>
        <taxon>Rossellomorea</taxon>
    </lineage>
</organism>
<dbReference type="STRING" id="189381.GCA_900166615_02240"/>
<keyword evidence="3" id="KW-1185">Reference proteome</keyword>
<keyword evidence="1" id="KW-1133">Transmembrane helix</keyword>
<evidence type="ECO:0000313" key="2">
    <source>
        <dbReference type="EMBL" id="KON83837.1"/>
    </source>
</evidence>
<dbReference type="Pfam" id="PF17314">
    <property type="entry name" value="DUF5360"/>
    <property type="match status" value="1"/>
</dbReference>
<sequence length="136" mass="15969">MRAMKGFFLITDIGFIIYWLVTFMGWIPKEWAFKDYDDPHIVAWNWSFLPLDLLISATGLTSLYLLKRGYPSWKGIALISHVLTSCSGLQAVSFWAWMKDFDAAWWGFNLYLLLYPFLFIPGTHKNKERYPNSMII</sequence>
<name>A0A0M0G2K3_9BACI</name>
<reference evidence="3" key="1">
    <citation type="submission" date="2015-07" db="EMBL/GenBank/DDBJ databases">
        <title>Fjat-14235 jcm11544.</title>
        <authorList>
            <person name="Liu B."/>
            <person name="Wang J."/>
            <person name="Zhu Y."/>
            <person name="Liu G."/>
            <person name="Chen Q."/>
            <person name="Chen Z."/>
            <person name="Lan J."/>
            <person name="Che J."/>
            <person name="Ge C."/>
            <person name="Shi H."/>
            <person name="Pan Z."/>
            <person name="Liu X."/>
        </authorList>
    </citation>
    <scope>NUCLEOTIDE SEQUENCE [LARGE SCALE GENOMIC DNA]</scope>
    <source>
        <strain evidence="3">JCM 11544</strain>
    </source>
</reference>
<dbReference type="InterPro" id="IPR020348">
    <property type="entry name" value="Uncharacterised_YvaD"/>
</dbReference>
<dbReference type="EMBL" id="LGUE01000005">
    <property type="protein sequence ID" value="KON83837.1"/>
    <property type="molecule type" value="Genomic_DNA"/>
</dbReference>
<keyword evidence="1" id="KW-0812">Transmembrane</keyword>